<protein>
    <submittedName>
        <fullName evidence="3">ATPase</fullName>
    </submittedName>
</protein>
<evidence type="ECO:0000259" key="2">
    <source>
        <dbReference type="Pfam" id="PF08327"/>
    </source>
</evidence>
<accession>A0A1C2E571</accession>
<dbReference type="CDD" id="cd07826">
    <property type="entry name" value="SRPBCC_CalC_Aha1-like_9"/>
    <property type="match status" value="1"/>
</dbReference>
<dbReference type="InterPro" id="IPR023393">
    <property type="entry name" value="START-like_dom_sf"/>
</dbReference>
<dbReference type="Gene3D" id="3.30.530.20">
    <property type="match status" value="1"/>
</dbReference>
<evidence type="ECO:0000313" key="4">
    <source>
        <dbReference type="Proteomes" id="UP000094412"/>
    </source>
</evidence>
<comment type="similarity">
    <text evidence="1">Belongs to the AHA1 family.</text>
</comment>
<evidence type="ECO:0000256" key="1">
    <source>
        <dbReference type="ARBA" id="ARBA00006817"/>
    </source>
</evidence>
<name>A0A1C2E571_9HYPH</name>
<reference evidence="3 4" key="1">
    <citation type="submission" date="2016-08" db="EMBL/GenBank/DDBJ databases">
        <title>Whole genome sequence of Mesorhizobium sp. strain UASWS1009 isolated from industrial sewage.</title>
        <authorList>
            <person name="Crovadore J."/>
            <person name="Calmin G."/>
            <person name="Chablais R."/>
            <person name="Cochard B."/>
            <person name="Lefort F."/>
        </authorList>
    </citation>
    <scope>NUCLEOTIDE SEQUENCE [LARGE SCALE GENOMIC DNA]</scope>
    <source>
        <strain evidence="3 4">UASWS1009</strain>
    </source>
</reference>
<gene>
    <name evidence="3" type="ORF">QV13_06150</name>
</gene>
<dbReference type="Proteomes" id="UP000094412">
    <property type="component" value="Unassembled WGS sequence"/>
</dbReference>
<evidence type="ECO:0000313" key="3">
    <source>
        <dbReference type="EMBL" id="OCX22138.1"/>
    </source>
</evidence>
<comment type="caution">
    <text evidence="3">The sequence shown here is derived from an EMBL/GenBank/DDBJ whole genome shotgun (WGS) entry which is preliminary data.</text>
</comment>
<organism evidence="3 4">
    <name type="scientific">Mesorhizobium hungaricum</name>
    <dbReference type="NCBI Taxonomy" id="1566387"/>
    <lineage>
        <taxon>Bacteria</taxon>
        <taxon>Pseudomonadati</taxon>
        <taxon>Pseudomonadota</taxon>
        <taxon>Alphaproteobacteria</taxon>
        <taxon>Hyphomicrobiales</taxon>
        <taxon>Phyllobacteriaceae</taxon>
        <taxon>Mesorhizobium</taxon>
    </lineage>
</organism>
<sequence length="155" mass="17325">MSKTTFTAEPGKQEIVLTRTFNAPRERIFAVFTDPQAIPNWWGPAWLTTTIDKFEPRQGGIWRFVQRDKQGNEYGFHGVHHEATAPSRIVRTFEFEGMPGHVLLETVTFEEVGGSTRVVAQSVFQSVEARDGMVQSGAEAGAVESWDRLEALLSA</sequence>
<dbReference type="SUPFAM" id="SSF55961">
    <property type="entry name" value="Bet v1-like"/>
    <property type="match status" value="1"/>
</dbReference>
<dbReference type="Pfam" id="PF08327">
    <property type="entry name" value="AHSA1"/>
    <property type="match status" value="1"/>
</dbReference>
<dbReference type="RefSeq" id="WP_024923935.1">
    <property type="nucleotide sequence ID" value="NZ_MDEO01000027.1"/>
</dbReference>
<keyword evidence="4" id="KW-1185">Reference proteome</keyword>
<dbReference type="STRING" id="1566387.QV13_06150"/>
<dbReference type="AlphaFoldDB" id="A0A1C2E571"/>
<dbReference type="EMBL" id="MDEO01000027">
    <property type="protein sequence ID" value="OCX22138.1"/>
    <property type="molecule type" value="Genomic_DNA"/>
</dbReference>
<feature type="domain" description="Activator of Hsp90 ATPase homologue 1/2-like C-terminal" evidence="2">
    <location>
        <begin position="22"/>
        <end position="153"/>
    </location>
</feature>
<proteinExistence type="inferred from homology"/>
<dbReference type="InterPro" id="IPR013538">
    <property type="entry name" value="ASHA1/2-like_C"/>
</dbReference>
<dbReference type="OrthoDB" id="9805228at2"/>